<feature type="compositionally biased region" description="Basic residues" evidence="5">
    <location>
        <begin position="222"/>
        <end position="231"/>
    </location>
</feature>
<feature type="domain" description="Zn(2)-C6 fungal-type" evidence="6">
    <location>
        <begin position="170"/>
        <end position="203"/>
    </location>
</feature>
<protein>
    <recommendedName>
        <fullName evidence="6">Zn(2)-C6 fungal-type domain-containing protein</fullName>
    </recommendedName>
</protein>
<keyword evidence="4" id="KW-0539">Nucleus</keyword>
<dbReference type="GO" id="GO:0003677">
    <property type="term" value="F:DNA binding"/>
    <property type="evidence" value="ECO:0007669"/>
    <property type="project" value="UniProtKB-KW"/>
</dbReference>
<feature type="compositionally biased region" description="Basic and acidic residues" evidence="5">
    <location>
        <begin position="201"/>
        <end position="216"/>
    </location>
</feature>
<evidence type="ECO:0000256" key="2">
    <source>
        <dbReference type="ARBA" id="ARBA00023125"/>
    </source>
</evidence>
<dbReference type="InterPro" id="IPR001138">
    <property type="entry name" value="Zn2Cys6_DnaBD"/>
</dbReference>
<gene>
    <name evidence="7" type="ORF">ONZ51_g8085</name>
</gene>
<dbReference type="SMART" id="SM00066">
    <property type="entry name" value="GAL4"/>
    <property type="match status" value="1"/>
</dbReference>
<dbReference type="InterPro" id="IPR050675">
    <property type="entry name" value="OAF3"/>
</dbReference>
<evidence type="ECO:0000256" key="5">
    <source>
        <dbReference type="SAM" id="MobiDB-lite"/>
    </source>
</evidence>
<proteinExistence type="predicted"/>
<feature type="compositionally biased region" description="Low complexity" evidence="5">
    <location>
        <begin position="119"/>
        <end position="136"/>
    </location>
</feature>
<dbReference type="InterPro" id="IPR036864">
    <property type="entry name" value="Zn2-C6_fun-type_DNA-bd_sf"/>
</dbReference>
<dbReference type="Pfam" id="PF00172">
    <property type="entry name" value="Zn_clus"/>
    <property type="match status" value="1"/>
</dbReference>
<accession>A0AAD7X8K0</accession>
<dbReference type="Proteomes" id="UP001215151">
    <property type="component" value="Unassembled WGS sequence"/>
</dbReference>
<dbReference type="Gene3D" id="4.10.240.10">
    <property type="entry name" value="Zn(2)-C6 fungal-type DNA-binding domain"/>
    <property type="match status" value="1"/>
</dbReference>
<keyword evidence="1" id="KW-0805">Transcription regulation</keyword>
<evidence type="ECO:0000256" key="3">
    <source>
        <dbReference type="ARBA" id="ARBA00023163"/>
    </source>
</evidence>
<feature type="region of interest" description="Disordered" evidence="5">
    <location>
        <begin position="44"/>
        <end position="63"/>
    </location>
</feature>
<evidence type="ECO:0000313" key="7">
    <source>
        <dbReference type="EMBL" id="KAJ8473100.1"/>
    </source>
</evidence>
<evidence type="ECO:0000256" key="4">
    <source>
        <dbReference type="ARBA" id="ARBA00023242"/>
    </source>
</evidence>
<dbReference type="EMBL" id="JAPEVG010000235">
    <property type="protein sequence ID" value="KAJ8473100.1"/>
    <property type="molecule type" value="Genomic_DNA"/>
</dbReference>
<evidence type="ECO:0000313" key="8">
    <source>
        <dbReference type="Proteomes" id="UP001215151"/>
    </source>
</evidence>
<dbReference type="PANTHER" id="PTHR31069">
    <property type="entry name" value="OLEATE-ACTIVATED TRANSCRIPTION FACTOR 1-RELATED"/>
    <property type="match status" value="1"/>
</dbReference>
<feature type="region of interest" description="Disordered" evidence="5">
    <location>
        <begin position="112"/>
        <end position="158"/>
    </location>
</feature>
<organism evidence="7 8">
    <name type="scientific">Trametes cubensis</name>
    <dbReference type="NCBI Taxonomy" id="1111947"/>
    <lineage>
        <taxon>Eukaryota</taxon>
        <taxon>Fungi</taxon>
        <taxon>Dikarya</taxon>
        <taxon>Basidiomycota</taxon>
        <taxon>Agaricomycotina</taxon>
        <taxon>Agaricomycetes</taxon>
        <taxon>Polyporales</taxon>
        <taxon>Polyporaceae</taxon>
        <taxon>Trametes</taxon>
    </lineage>
</organism>
<sequence length="251" mass="27581">MATYYRQPPELLEYLYDPMDHRRTDQATQTPGSQQQHSPDDVLRWLDSLSGHPPSGPEGTYYDFASGQWLPGVAPYYAQPSAQQFQQGSSSTATGYAQVPMGYPPNAMFSPPAMPQEAYGTYEDYGGSDGGSYTETESAEGSNRGKHKIALHPSQPLTVEGRPRERVFVACDRCRVRKLRCDGAKPACHNCQKAAQTGAECRYDPAPKRRGQDKAPRTRSAVGHRKPRRPAVKKDQQEGTAGQTPGSHHGA</sequence>
<comment type="caution">
    <text evidence="7">The sequence shown here is derived from an EMBL/GenBank/DDBJ whole genome shotgun (WGS) entry which is preliminary data.</text>
</comment>
<keyword evidence="2" id="KW-0238">DNA-binding</keyword>
<reference evidence="7" key="1">
    <citation type="submission" date="2022-11" db="EMBL/GenBank/DDBJ databases">
        <title>Genome Sequence of Cubamyces cubensis.</title>
        <authorList>
            <person name="Buettner E."/>
        </authorList>
    </citation>
    <scope>NUCLEOTIDE SEQUENCE</scope>
    <source>
        <strain evidence="7">MPL-01</strain>
    </source>
</reference>
<evidence type="ECO:0000259" key="6">
    <source>
        <dbReference type="PROSITE" id="PS50048"/>
    </source>
</evidence>
<dbReference type="AlphaFoldDB" id="A0AAD7X8K0"/>
<dbReference type="GO" id="GO:0000981">
    <property type="term" value="F:DNA-binding transcription factor activity, RNA polymerase II-specific"/>
    <property type="evidence" value="ECO:0007669"/>
    <property type="project" value="InterPro"/>
</dbReference>
<dbReference type="PANTHER" id="PTHR31069:SF32">
    <property type="entry name" value="ARGININE METABOLISM REGULATION PROTEIN II"/>
    <property type="match status" value="1"/>
</dbReference>
<feature type="region of interest" description="Disordered" evidence="5">
    <location>
        <begin position="196"/>
        <end position="251"/>
    </location>
</feature>
<name>A0AAD7X8K0_9APHY</name>
<evidence type="ECO:0000256" key="1">
    <source>
        <dbReference type="ARBA" id="ARBA00023015"/>
    </source>
</evidence>
<dbReference type="SUPFAM" id="SSF57701">
    <property type="entry name" value="Zn2/Cys6 DNA-binding domain"/>
    <property type="match status" value="1"/>
</dbReference>
<keyword evidence="3" id="KW-0804">Transcription</keyword>
<feature type="compositionally biased region" description="Polar residues" evidence="5">
    <location>
        <begin position="238"/>
        <end position="251"/>
    </location>
</feature>
<keyword evidence="8" id="KW-1185">Reference proteome</keyword>
<dbReference type="GO" id="GO:0008270">
    <property type="term" value="F:zinc ion binding"/>
    <property type="evidence" value="ECO:0007669"/>
    <property type="project" value="InterPro"/>
</dbReference>
<dbReference type="CDD" id="cd00067">
    <property type="entry name" value="GAL4"/>
    <property type="match status" value="1"/>
</dbReference>
<dbReference type="PROSITE" id="PS50048">
    <property type="entry name" value="ZN2_CY6_FUNGAL_2"/>
    <property type="match status" value="1"/>
</dbReference>